<evidence type="ECO:0000259" key="3">
    <source>
        <dbReference type="PROSITE" id="PS51184"/>
    </source>
</evidence>
<dbReference type="SUPFAM" id="SSF51197">
    <property type="entry name" value="Clavaminate synthase-like"/>
    <property type="match status" value="1"/>
</dbReference>
<dbReference type="Gene3D" id="2.60.120.650">
    <property type="entry name" value="Cupin"/>
    <property type="match status" value="1"/>
</dbReference>
<proteinExistence type="predicted"/>
<dbReference type="GO" id="GO:0000987">
    <property type="term" value="F:cis-regulatory region sequence-specific DNA binding"/>
    <property type="evidence" value="ECO:0007669"/>
    <property type="project" value="TreeGrafter"/>
</dbReference>
<dbReference type="Pfam" id="PF13621">
    <property type="entry name" value="Cupin_8"/>
    <property type="match status" value="1"/>
</dbReference>
<dbReference type="InterPro" id="IPR041667">
    <property type="entry name" value="Cupin_8"/>
</dbReference>
<dbReference type="InterPro" id="IPR003347">
    <property type="entry name" value="JmjC_dom"/>
</dbReference>
<protein>
    <submittedName>
        <fullName evidence="4">Clavaminate synthase-like protein</fullName>
    </submittedName>
</protein>
<dbReference type="Proteomes" id="UP000094285">
    <property type="component" value="Unassembled WGS sequence"/>
</dbReference>
<dbReference type="STRING" id="984487.A0A1E4SKQ7"/>
<dbReference type="SMART" id="SM00558">
    <property type="entry name" value="JmjC"/>
    <property type="match status" value="1"/>
</dbReference>
<name>A0A1E4SKQ7_9ASCO</name>
<keyword evidence="1" id="KW-0175">Coiled coil</keyword>
<dbReference type="EMBL" id="KV453911">
    <property type="protein sequence ID" value="ODV80012.1"/>
    <property type="molecule type" value="Genomic_DNA"/>
</dbReference>
<evidence type="ECO:0000313" key="4">
    <source>
        <dbReference type="EMBL" id="ODV80012.1"/>
    </source>
</evidence>
<reference evidence="5" key="1">
    <citation type="submission" date="2016-05" db="EMBL/GenBank/DDBJ databases">
        <title>Comparative genomics of biotechnologically important yeasts.</title>
        <authorList>
            <consortium name="DOE Joint Genome Institute"/>
            <person name="Riley R."/>
            <person name="Haridas S."/>
            <person name="Wolfe K.H."/>
            <person name="Lopes M.R."/>
            <person name="Hittinger C.T."/>
            <person name="Goker M."/>
            <person name="Salamov A."/>
            <person name="Wisecaver J."/>
            <person name="Long T.M."/>
            <person name="Aerts A.L."/>
            <person name="Barry K."/>
            <person name="Choi C."/>
            <person name="Clum A."/>
            <person name="Coughlan A.Y."/>
            <person name="Deshpande S."/>
            <person name="Douglass A.P."/>
            <person name="Hanson S.J."/>
            <person name="Klenk H.-P."/>
            <person name="Labutti K."/>
            <person name="Lapidus A."/>
            <person name="Lindquist E."/>
            <person name="Lipzen A."/>
            <person name="Meier-Kolthoff J.P."/>
            <person name="Ohm R.A."/>
            <person name="Otillar R.P."/>
            <person name="Pangilinan J."/>
            <person name="Peng Y."/>
            <person name="Rokas A."/>
            <person name="Rosa C.A."/>
            <person name="Scheuner C."/>
            <person name="Sibirny A.A."/>
            <person name="Slot J.C."/>
            <person name="Stielow J.B."/>
            <person name="Sun H."/>
            <person name="Kurtzman C.P."/>
            <person name="Blackwell M."/>
            <person name="Grigoriev I.V."/>
            <person name="Jeffries T.W."/>
        </authorList>
    </citation>
    <scope>NUCLEOTIDE SEQUENCE [LARGE SCALE GENOMIC DNA]</scope>
    <source>
        <strain evidence="5">NRRL Y-17324</strain>
    </source>
</reference>
<feature type="coiled-coil region" evidence="1">
    <location>
        <begin position="534"/>
        <end position="564"/>
    </location>
</feature>
<organism evidence="4 5">
    <name type="scientific">Suhomyces tanzawaensis NRRL Y-17324</name>
    <dbReference type="NCBI Taxonomy" id="984487"/>
    <lineage>
        <taxon>Eukaryota</taxon>
        <taxon>Fungi</taxon>
        <taxon>Dikarya</taxon>
        <taxon>Ascomycota</taxon>
        <taxon>Saccharomycotina</taxon>
        <taxon>Pichiomycetes</taxon>
        <taxon>Debaryomycetaceae</taxon>
        <taxon>Suhomyces</taxon>
    </lineage>
</organism>
<dbReference type="InterPro" id="IPR050910">
    <property type="entry name" value="JMJD6_ArgDemeth/LysHydrox"/>
</dbReference>
<gene>
    <name evidence="4" type="ORF">CANTADRAFT_89605</name>
</gene>
<dbReference type="SUPFAM" id="SSF81383">
    <property type="entry name" value="F-box domain"/>
    <property type="match status" value="1"/>
</dbReference>
<evidence type="ECO:0000256" key="2">
    <source>
        <dbReference type="SAM" id="MobiDB-lite"/>
    </source>
</evidence>
<dbReference type="RefSeq" id="XP_020065134.1">
    <property type="nucleotide sequence ID" value="XM_020211588.1"/>
</dbReference>
<keyword evidence="5" id="KW-1185">Reference proteome</keyword>
<feature type="domain" description="JmjC" evidence="3">
    <location>
        <begin position="294"/>
        <end position="460"/>
    </location>
</feature>
<dbReference type="InterPro" id="IPR036047">
    <property type="entry name" value="F-box-like_dom_sf"/>
</dbReference>
<dbReference type="PANTHER" id="PTHR12480:SF21">
    <property type="entry name" value="JMJC DOMAIN-CONTAINING PROTEIN 8"/>
    <property type="match status" value="1"/>
</dbReference>
<dbReference type="GO" id="GO:0005634">
    <property type="term" value="C:nucleus"/>
    <property type="evidence" value="ECO:0007669"/>
    <property type="project" value="TreeGrafter"/>
</dbReference>
<evidence type="ECO:0000256" key="1">
    <source>
        <dbReference type="SAM" id="Coils"/>
    </source>
</evidence>
<dbReference type="PROSITE" id="PS51184">
    <property type="entry name" value="JMJC"/>
    <property type="match status" value="1"/>
</dbReference>
<accession>A0A1E4SKQ7</accession>
<dbReference type="GeneID" id="30985724"/>
<sequence>MIIPHELEAAGPAKSPSIESTHESKKRRIATAERYPDIPRLVSLFSRSIRHPLNVKPSGNAYLPVSNDTNALSRESQMGHFARFSDEMMMTFLSVITDESSLKNLSHTSRVMYAYLYDEDLWKKLYVRKLKDGQLESRWYGSWRGNVLKLDRAHQANLQLPDNLVCSDILYRPFQCSQIDYDKVFHKIIAEESIYHKDALNNSLKQLPRGRIQRISEKEMSPQDFNSSYHNTPFILVNNDEDRWPRWNFSTLLDRFPNVKFRQEAVEWDLSLYDEYLKNNRDESPLYLFDCSSVAMKTLRQEYEAPEIFKNDLFTIFNLENGQVNCRPDHAWLIVGPKRSGSTFHKDPNYTSAWNTALTGRKLWVMLPPDITPPGVGTDEEESEVTSPVGIAEWVMSGFFNDSLKIDECLIGVTFPGECMYVPSGWWHSVINLDDSVALTQNFVPSSKLPNALNFLKNKLAQISGFRPRNVKNVLEHVLDHLKEKGIEKSEITKLQEYRDKFETLNLGDRLANEDCGEIAELPPMPIFELFQVLLKLNGKQQELQEGLEKLKKIERKARELREGRSEAWEKLTKVEQEGDAPKAFSFGFSFDEESSDEE</sequence>
<dbReference type="PANTHER" id="PTHR12480">
    <property type="entry name" value="ARGININE DEMETHYLASE AND LYSYL-HYDROXYLASE JMJD"/>
    <property type="match status" value="1"/>
</dbReference>
<feature type="region of interest" description="Disordered" evidence="2">
    <location>
        <begin position="1"/>
        <end position="28"/>
    </location>
</feature>
<dbReference type="OrthoDB" id="424465at2759"/>
<dbReference type="AlphaFoldDB" id="A0A1E4SKQ7"/>
<evidence type="ECO:0000313" key="5">
    <source>
        <dbReference type="Proteomes" id="UP000094285"/>
    </source>
</evidence>